<keyword evidence="3" id="KW-0964">Secreted</keyword>
<dbReference type="VEuPathDB" id="VectorBase:BGLB036768"/>
<dbReference type="Gene3D" id="2.120.10.30">
    <property type="entry name" value="TolB, C-terminal domain"/>
    <property type="match status" value="1"/>
</dbReference>
<organism evidence="5 6">
    <name type="scientific">Biomphalaria glabrata</name>
    <name type="common">Bloodfluke planorb</name>
    <name type="synonym">Freshwater snail</name>
    <dbReference type="NCBI Taxonomy" id="6526"/>
    <lineage>
        <taxon>Eukaryota</taxon>
        <taxon>Metazoa</taxon>
        <taxon>Spiralia</taxon>
        <taxon>Lophotrochozoa</taxon>
        <taxon>Mollusca</taxon>
        <taxon>Gastropoda</taxon>
        <taxon>Heterobranchia</taxon>
        <taxon>Euthyneura</taxon>
        <taxon>Panpulmonata</taxon>
        <taxon>Hygrophila</taxon>
        <taxon>Lymnaeoidea</taxon>
        <taxon>Planorbidae</taxon>
        <taxon>Biomphalaria</taxon>
    </lineage>
</organism>
<dbReference type="STRING" id="6526.A0A2C9LZF2"/>
<dbReference type="InterPro" id="IPR011042">
    <property type="entry name" value="6-blade_b-propeller_TolB-like"/>
</dbReference>
<evidence type="ECO:0000256" key="1">
    <source>
        <dbReference type="ARBA" id="ARBA00004613"/>
    </source>
</evidence>
<dbReference type="EnsemblMetazoa" id="BGLB036768-RA">
    <property type="protein sequence ID" value="BGLB036768-PA"/>
    <property type="gene ID" value="BGLB036768"/>
</dbReference>
<name>A0A2C9LZF2_BIOGL</name>
<protein>
    <recommendedName>
        <fullName evidence="7">Bee-milk protein</fullName>
    </recommendedName>
</protein>
<keyword evidence="4" id="KW-0732">Signal</keyword>
<feature type="chain" id="PRO_5012948637" description="Bee-milk protein" evidence="4">
    <location>
        <begin position="21"/>
        <end position="420"/>
    </location>
</feature>
<sequence>MNRYSHLYLVGVVLLGVVKSEVIFEAVKLDWVWDNPGMKDQYIASGDYDPQFCHISGVQYDGFSGDVFVTVPRLKAAKGVPAGLNIISPNNLLEPFPNFEANKLGDCKALQLPMSVAVDPRKNLLYVIDVGRVGVTTDHPSNLCPPKLVVYTTLRGDMVRSHELPDSVVPHTSSFLNDLVLDYVDPEQTEGAKYVYISDTIGEQLVVFDLTSNETWSYKHNSMRFDNDSNINIIGVNYSWPYGINGIAMSPSFNYVYYSALGSKKLWQIPTWVLRKNDSDFSSYIRYVGDKVSNSDAMVFGKRSLYYGALSKDAVYKWNAEKDLIDQGVTEGEVRAVTQVPIIQNWETIQWPDGIALGSRYSDENRLYFVSARAQLFHSNALDFSGAHGANFRVFKVAVDEESYLAESDKDKLPIAVVVG</sequence>
<dbReference type="VEuPathDB" id="VectorBase:BGLAX_037808"/>
<evidence type="ECO:0000256" key="4">
    <source>
        <dbReference type="SAM" id="SignalP"/>
    </source>
</evidence>
<evidence type="ECO:0000256" key="2">
    <source>
        <dbReference type="ARBA" id="ARBA00009127"/>
    </source>
</evidence>
<dbReference type="Proteomes" id="UP000076420">
    <property type="component" value="Unassembled WGS sequence"/>
</dbReference>
<dbReference type="KEGG" id="bgt:106071443"/>
<dbReference type="RefSeq" id="XP_013087005.2">
    <property type="nucleotide sequence ID" value="XM_013231551.2"/>
</dbReference>
<dbReference type="OrthoDB" id="9977471at2759"/>
<dbReference type="PANTHER" id="PTHR10009">
    <property type="entry name" value="PROTEIN YELLOW-RELATED"/>
    <property type="match status" value="1"/>
</dbReference>
<gene>
    <name evidence="5" type="primary">106071443</name>
</gene>
<dbReference type="Pfam" id="PF03022">
    <property type="entry name" value="MRJP"/>
    <property type="match status" value="1"/>
</dbReference>
<evidence type="ECO:0000313" key="5">
    <source>
        <dbReference type="EnsemblMetazoa" id="BGLB036768-PA"/>
    </source>
</evidence>
<evidence type="ECO:0000313" key="6">
    <source>
        <dbReference type="Proteomes" id="UP000076420"/>
    </source>
</evidence>
<evidence type="ECO:0000256" key="3">
    <source>
        <dbReference type="ARBA" id="ARBA00022525"/>
    </source>
</evidence>
<dbReference type="InterPro" id="IPR017996">
    <property type="entry name" value="MRJP/yellow-related"/>
</dbReference>
<proteinExistence type="inferred from homology"/>
<evidence type="ECO:0008006" key="7">
    <source>
        <dbReference type="Google" id="ProtNLM"/>
    </source>
</evidence>
<dbReference type="GO" id="GO:0005576">
    <property type="term" value="C:extracellular region"/>
    <property type="evidence" value="ECO:0007669"/>
    <property type="project" value="UniProtKB-SubCell"/>
</dbReference>
<dbReference type="SUPFAM" id="SSF75011">
    <property type="entry name" value="3-carboxy-cis,cis-mucoante lactonizing enzyme"/>
    <property type="match status" value="1"/>
</dbReference>
<reference evidence="5" key="1">
    <citation type="submission" date="2020-05" db="UniProtKB">
        <authorList>
            <consortium name="EnsemblMetazoa"/>
        </authorList>
    </citation>
    <scope>IDENTIFICATION</scope>
    <source>
        <strain evidence="5">BB02</strain>
    </source>
</reference>
<dbReference type="AlphaFoldDB" id="A0A2C9LZF2"/>
<dbReference type="PANTHER" id="PTHR10009:SF18">
    <property type="entry name" value="PROTEIN YELLOW-LIKE PROTEIN"/>
    <property type="match status" value="1"/>
</dbReference>
<feature type="signal peptide" evidence="4">
    <location>
        <begin position="1"/>
        <end position="20"/>
    </location>
</feature>
<accession>A0A2C9LZF2</accession>
<comment type="similarity">
    <text evidence="2">Belongs to the major royal jelly protein family.</text>
</comment>
<comment type="subcellular location">
    <subcellularLocation>
        <location evidence="1">Secreted</location>
    </subcellularLocation>
</comment>